<dbReference type="Gene3D" id="2.60.120.1440">
    <property type="match status" value="1"/>
</dbReference>
<sequence length="380" mass="41226">MPDRRHARRPRPQAAPSLPVVAARRAGLCRDRPTPAGQRQLGQEIHGARHRALPAADAGDAALTIDRQALKAAAEWHAQLCADDAGPDRHAAHERWLRSAAEHRWAWQQVLALRARLGALPGPHAAAALDLAQAARRDRRNLLKGVALLVTAGGAGWLGVREYPALAAGYRTALGERRSFTLADGSTLILNTDSSADVRYDAQQRLIRLHAGEILVQSAPDPAPVKRPLRVQTRDGVVEALGTRFTVRQLAHATRVGVEQHAVELRPADDAAARQRLAAGQQGEFSRNAVLGTGPSADGPASWVNGMLVVADMPLERFVAELSRYRRGHLGCAPEVARLRLSGAFPIDDTERALLAVERALPVRIRRFTRYWTQIEAAGA</sequence>
<dbReference type="Proteomes" id="UP000307956">
    <property type="component" value="Unassembled WGS sequence"/>
</dbReference>
<keyword evidence="4" id="KW-1185">Reference proteome</keyword>
<dbReference type="Pfam" id="PF16220">
    <property type="entry name" value="DUF4880"/>
    <property type="match status" value="1"/>
</dbReference>
<organism evidence="3 4">
    <name type="scientific">Pseudothauera rhizosphaerae</name>
    <dbReference type="NCBI Taxonomy" id="2565932"/>
    <lineage>
        <taxon>Bacteria</taxon>
        <taxon>Pseudomonadati</taxon>
        <taxon>Pseudomonadota</taxon>
        <taxon>Betaproteobacteria</taxon>
        <taxon>Rhodocyclales</taxon>
        <taxon>Zoogloeaceae</taxon>
        <taxon>Pseudothauera</taxon>
    </lineage>
</organism>
<feature type="domain" description="FecR protein" evidence="1">
    <location>
        <begin position="170"/>
        <end position="263"/>
    </location>
</feature>
<dbReference type="InterPro" id="IPR012373">
    <property type="entry name" value="Ferrdict_sens_TM"/>
</dbReference>
<evidence type="ECO:0000259" key="1">
    <source>
        <dbReference type="Pfam" id="PF04773"/>
    </source>
</evidence>
<proteinExistence type="predicted"/>
<feature type="domain" description="FecR N-terminal" evidence="2">
    <location>
        <begin position="72"/>
        <end position="113"/>
    </location>
</feature>
<evidence type="ECO:0000313" key="3">
    <source>
        <dbReference type="EMBL" id="THF60151.1"/>
    </source>
</evidence>
<dbReference type="AlphaFoldDB" id="A0A4S4AL74"/>
<evidence type="ECO:0000259" key="2">
    <source>
        <dbReference type="Pfam" id="PF16220"/>
    </source>
</evidence>
<dbReference type="InterPro" id="IPR006860">
    <property type="entry name" value="FecR"/>
</dbReference>
<dbReference type="PANTHER" id="PTHR30273">
    <property type="entry name" value="PERIPLASMIC SIGNAL SENSOR AND SIGMA FACTOR ACTIVATOR FECR-RELATED"/>
    <property type="match status" value="1"/>
</dbReference>
<gene>
    <name evidence="3" type="ORF">E6O51_14565</name>
</gene>
<dbReference type="PANTHER" id="PTHR30273:SF2">
    <property type="entry name" value="PROTEIN FECR"/>
    <property type="match status" value="1"/>
</dbReference>
<dbReference type="Pfam" id="PF04773">
    <property type="entry name" value="FecR"/>
    <property type="match status" value="1"/>
</dbReference>
<dbReference type="EMBL" id="SSOD01000012">
    <property type="protein sequence ID" value="THF60151.1"/>
    <property type="molecule type" value="Genomic_DNA"/>
</dbReference>
<dbReference type="OrthoDB" id="1100567at2"/>
<dbReference type="GO" id="GO:0016989">
    <property type="term" value="F:sigma factor antagonist activity"/>
    <property type="evidence" value="ECO:0007669"/>
    <property type="project" value="TreeGrafter"/>
</dbReference>
<dbReference type="InterPro" id="IPR032623">
    <property type="entry name" value="FecR_N"/>
</dbReference>
<protein>
    <submittedName>
        <fullName evidence="3">DUF4880 domain-containing protein</fullName>
    </submittedName>
</protein>
<name>A0A4S4AL74_9RHOO</name>
<accession>A0A4S4AL74</accession>
<comment type="caution">
    <text evidence="3">The sequence shown here is derived from an EMBL/GenBank/DDBJ whole genome shotgun (WGS) entry which is preliminary data.</text>
</comment>
<reference evidence="3 4" key="1">
    <citation type="submission" date="2019-04" db="EMBL/GenBank/DDBJ databases">
        <title>Azoarcus rhizosphaerae sp. nov. isolated from rhizosphere of Ficus religiosa.</title>
        <authorList>
            <person name="Lin S.-Y."/>
            <person name="Hameed A."/>
            <person name="Hsu Y.-H."/>
            <person name="Young C.-C."/>
        </authorList>
    </citation>
    <scope>NUCLEOTIDE SEQUENCE [LARGE SCALE GENOMIC DNA]</scope>
    <source>
        <strain evidence="3 4">CC-YHH848</strain>
    </source>
</reference>
<dbReference type="PIRSF" id="PIRSF018266">
    <property type="entry name" value="FecR"/>
    <property type="match status" value="1"/>
</dbReference>
<evidence type="ECO:0000313" key="4">
    <source>
        <dbReference type="Proteomes" id="UP000307956"/>
    </source>
</evidence>